<feature type="domain" description="Tyrosinase copper-binding" evidence="1">
    <location>
        <begin position="214"/>
        <end position="409"/>
    </location>
</feature>
<name>A0A7S2XW78_9STRA</name>
<evidence type="ECO:0000313" key="2">
    <source>
        <dbReference type="EMBL" id="CAD9861931.1"/>
    </source>
</evidence>
<evidence type="ECO:0000259" key="1">
    <source>
        <dbReference type="Pfam" id="PF00264"/>
    </source>
</evidence>
<dbReference type="InterPro" id="IPR002227">
    <property type="entry name" value="Tyrosinase_Cu-bd"/>
</dbReference>
<dbReference type="Gene3D" id="1.10.1280.10">
    <property type="entry name" value="Di-copper center containing domain from catechol oxidase"/>
    <property type="match status" value="1"/>
</dbReference>
<protein>
    <recommendedName>
        <fullName evidence="1">Tyrosinase copper-binding domain-containing protein</fullName>
    </recommendedName>
</protein>
<organism evidence="2">
    <name type="scientific">Fibrocapsa japonica</name>
    <dbReference type="NCBI Taxonomy" id="94617"/>
    <lineage>
        <taxon>Eukaryota</taxon>
        <taxon>Sar</taxon>
        <taxon>Stramenopiles</taxon>
        <taxon>Ochrophyta</taxon>
        <taxon>Raphidophyceae</taxon>
        <taxon>Chattonellales</taxon>
        <taxon>Chattonellaceae</taxon>
        <taxon>Fibrocapsa</taxon>
    </lineage>
</organism>
<dbReference type="EMBL" id="HBHR01009243">
    <property type="protein sequence ID" value="CAD9861931.1"/>
    <property type="molecule type" value="Transcribed_RNA"/>
</dbReference>
<dbReference type="SUPFAM" id="SSF48056">
    <property type="entry name" value="Di-copper centre-containing domain"/>
    <property type="match status" value="1"/>
</dbReference>
<dbReference type="Pfam" id="PF00264">
    <property type="entry name" value="Tyrosinase"/>
    <property type="match status" value="1"/>
</dbReference>
<accession>A0A7S2XW78</accession>
<sequence length="643" mass="74187">MAWETGIRKQVVSFSEDILSLSVVNDRMMWSTSTTVYLKDLLSDRDVDAEPQVVMDDLKGVENLAVHYWPRPQGLGFEAINKYTEMGREAVYNDYYWAYGPIVEPHVPTTLRVQEARPGHSYTWTWEGHVYYGTSLPVFVKEADSEPAVVLTELGPNKEITRQLHTALTVKYVRREMRTLDEEDREAFFHALETMHRVDIEKGANMFGPDYRDMNTIIAVHTNLAVGEVCDHMHTGLGFLNQHLGLTMEFERSLQSVNPRVSVPYWDFTIDAYNANKYYDGNPAAIWKSIMFDPDWFGTVDEVTNTITEGRWKGLLQVPRVRSDSEIQNSYGLMRSPWNNNPVPYVQRFPTLAGEHKLEPLHTGFTNAWPACEVHWDHLHTQDKSYYEYVQYISGPPHGTVHTSISGNYHGQEAFEAMDDLLDPYMSHRLKTLSNIFLRDMYKWGLLTCPEKCEPETPYEECMCSCGDEAELRKRLDDPKEFDNFMAGLTDYPGRWSLFNEDSWGSTEELDRQNKKEFFVQLCGSGLYVGEQAESSSPADIIFWTIHPGIDHLTHWFLLNKEWKDPTWSTENHYWYTSIDECYGHGPYDVLQWTLPGSTKTYSNLEWIALSNPGPAGAYALPFVYDSFAWSHCLEEGYDFSAI</sequence>
<dbReference type="GO" id="GO:0016491">
    <property type="term" value="F:oxidoreductase activity"/>
    <property type="evidence" value="ECO:0007669"/>
    <property type="project" value="InterPro"/>
</dbReference>
<dbReference type="AlphaFoldDB" id="A0A7S2XW78"/>
<proteinExistence type="predicted"/>
<dbReference type="InterPro" id="IPR008922">
    <property type="entry name" value="Di-copper_centre_dom_sf"/>
</dbReference>
<reference evidence="2" key="1">
    <citation type="submission" date="2021-01" db="EMBL/GenBank/DDBJ databases">
        <authorList>
            <person name="Corre E."/>
            <person name="Pelletier E."/>
            <person name="Niang G."/>
            <person name="Scheremetjew M."/>
            <person name="Finn R."/>
            <person name="Kale V."/>
            <person name="Holt S."/>
            <person name="Cochrane G."/>
            <person name="Meng A."/>
            <person name="Brown T."/>
            <person name="Cohen L."/>
        </authorList>
    </citation>
    <scope>NUCLEOTIDE SEQUENCE</scope>
    <source>
        <strain evidence="2">CCMP1661</strain>
    </source>
</reference>
<gene>
    <name evidence="2" type="ORF">FJAP1339_LOCUS4456</name>
</gene>